<sequence length="1522" mass="167976">MQMQLDQSVCVRLSRIDVPSNQHIGMQSKESCSIVEDEHEMTKHRNNDGKVHQRSECLQGSNVHESKEDGCNEGRLQLTRLSPESCSTWEAEGEMSKQKKERSSILKRTTQPPNAVLQKEERILGKTLPGHGTIESQMELKFVEPQKPPVKRCVIGPHLQSLKSKKASFTEIQFQSPVQNLKTQDDVSPAHANANLAFQNTEQFNLCQHHVINTTHKRHSSERKAMDSPLSQTNGLDTHTRADSENVILLQGGVKQVPFLGEEEKIESAVHRLHNCPVNAELQLGSDSQANTSSRDSTRSRLGSSLYSSIGSSDLHYELSPSCSSSISKGTHLLSVEALQLCNLKGENAGLTVASLRYDIEEDLSQVRNLEGVKDPLPLSCPSQRNAEEEERRILEDCAIAAPLPGLSSSTPTDSTCNHSYLVPGEGVETSKMREDEKAGLYVVSVKPEDALQAQHQALHSPESRPTKKGPHTGEIEEVGEGVMSTKRRVRMKAQTEMEISQGARVKFRKGSKPKKELEKIGEESVRDLLTAPTPETRGRKRMANPKLSDKNPHLCLDSRGKVNRTSPNKASQMSHGLWFDSQTESGIGQCGKLGRKAMKYPKPFVTEAAPAMGEDITESVINKSAMDLTNSSVHSCIKRISNKSKVTINTCVNSTQTSRGRTVDSSSYGLSRIVHVSLTRMGKTSREAEIESSAVLEGSVWMSNHSVTHSAVAKGGIQREEKGGEINTLLGTQELMKRPQQGVQSRGQQNRRSRKRRVQIQSVGNPTSAAVQESIGQILQSEMAEESQVNGTSGQGSRLQMGRSQQRRKYSNVKEAKEKDRYQDTDRFHKVEKGDKEGAVCYREFQREWLPEQESANDVKLYPKQARKIRTVSVQGKDGYETKAHLTDGSSKTIHSLESQEQLQRTVNEPSDLLSRSSDVGCNIQSNISLLNLKETTTQDFKQISCLVSERVKKDIKESGHDSNPSSSPSNVGQSEIANTEDTSTLFGEHCGNTLENALYEEREVMTCYLPIHAETKPLIPAHRYRKSKKADNGEASSTAIAPKCCEIEMVERKSGELLVAPGKLYSSTEKGFRDGKESKLKQRTTSRESGTYKRKKRRGGGGKDAPTDMKGPWKKDHFMKIFGSTSLRLPLKRRHSCPEMPPTPVDSPCNALMLPSSPLGRLPCSPVYHFPRSLQSPSSVKRARRHTVCSLEVEREIAPLCLRKEVYPVGRGGLYGIPSRPYPNSPSSNSLTALASWFLSSPLAFLSRKLQEGSGNSGSNSHNVASTSSCSAASPSLSCLATSSVCHPLSPVTTSRVSPTYQSCASISSFCSVPSLKDDESKLKQEDAENSCFSLQLDAQEKHEDKSLSDSEIKSVKQGEHGKVSRIKIRKTLPKPATNLTPMGLPKPVRLKKKEFSLEEIYTNKNFRQPSEGRLETIFEVPISCPDGSVSIIGQRRVKRLVDFPEVGMPRKPRKPLVGTGSAISRKACEGSNFARTRRGGSDKAKVGYTLTLQEIESILCSKLDQLDTWIALDEEGLSV</sequence>
<feature type="compositionally biased region" description="Polar residues" evidence="2">
    <location>
        <begin position="285"/>
        <end position="295"/>
    </location>
</feature>
<proteinExistence type="predicted"/>
<evidence type="ECO:0000256" key="2">
    <source>
        <dbReference type="SAM" id="MobiDB-lite"/>
    </source>
</evidence>
<dbReference type="InterPro" id="IPR026320">
    <property type="entry name" value="PRR14"/>
</dbReference>
<dbReference type="Pfam" id="PF15386">
    <property type="entry name" value="Tantalus"/>
    <property type="match status" value="1"/>
</dbReference>
<protein>
    <recommendedName>
        <fullName evidence="3">Tantalus-like domain-containing protein</fullName>
    </recommendedName>
</protein>
<feature type="compositionally biased region" description="Polar residues" evidence="2">
    <location>
        <begin position="564"/>
        <end position="575"/>
    </location>
</feature>
<feature type="compositionally biased region" description="Basic and acidic residues" evidence="2">
    <location>
        <begin position="1107"/>
        <end position="1116"/>
    </location>
</feature>
<dbReference type="Proteomes" id="UP001221898">
    <property type="component" value="Unassembled WGS sequence"/>
</dbReference>
<gene>
    <name evidence="4" type="ORF">AAFF_G00050740</name>
</gene>
<dbReference type="PANTHER" id="PTHR14522:SF2">
    <property type="entry name" value="PROLINE-RICH PROTEIN 14"/>
    <property type="match status" value="1"/>
</dbReference>
<evidence type="ECO:0000313" key="5">
    <source>
        <dbReference type="Proteomes" id="UP001221898"/>
    </source>
</evidence>
<dbReference type="EMBL" id="JAINUG010000013">
    <property type="protein sequence ID" value="KAJ8414204.1"/>
    <property type="molecule type" value="Genomic_DNA"/>
</dbReference>
<evidence type="ECO:0000256" key="1">
    <source>
        <dbReference type="ARBA" id="ARBA00022553"/>
    </source>
</evidence>
<dbReference type="PANTHER" id="PTHR14522">
    <property type="entry name" value="EMO2-RELATED"/>
    <property type="match status" value="1"/>
</dbReference>
<feature type="compositionally biased region" description="Basic residues" evidence="2">
    <location>
        <begin position="750"/>
        <end position="759"/>
    </location>
</feature>
<feature type="compositionally biased region" description="Basic and acidic residues" evidence="2">
    <location>
        <begin position="1072"/>
        <end position="1082"/>
    </location>
</feature>
<evidence type="ECO:0000313" key="4">
    <source>
        <dbReference type="EMBL" id="KAJ8414204.1"/>
    </source>
</evidence>
<feature type="compositionally biased region" description="Polar residues" evidence="2">
    <location>
        <begin position="765"/>
        <end position="781"/>
    </location>
</feature>
<feature type="region of interest" description="Disordered" evidence="2">
    <location>
        <begin position="504"/>
        <end position="575"/>
    </location>
</feature>
<accession>A0AAD7T4C3</accession>
<feature type="region of interest" description="Disordered" evidence="2">
    <location>
        <begin position="733"/>
        <end position="822"/>
    </location>
</feature>
<keyword evidence="5" id="KW-1185">Reference proteome</keyword>
<name>A0AAD7T4C3_9TELE</name>
<reference evidence="4" key="1">
    <citation type="journal article" date="2023" name="Science">
        <title>Genome structures resolve the early diversification of teleost fishes.</title>
        <authorList>
            <person name="Parey E."/>
            <person name="Louis A."/>
            <person name="Montfort J."/>
            <person name="Bouchez O."/>
            <person name="Roques C."/>
            <person name="Iampietro C."/>
            <person name="Lluch J."/>
            <person name="Castinel A."/>
            <person name="Donnadieu C."/>
            <person name="Desvignes T."/>
            <person name="Floi Bucao C."/>
            <person name="Jouanno E."/>
            <person name="Wen M."/>
            <person name="Mejri S."/>
            <person name="Dirks R."/>
            <person name="Jansen H."/>
            <person name="Henkel C."/>
            <person name="Chen W.J."/>
            <person name="Zahm M."/>
            <person name="Cabau C."/>
            <person name="Klopp C."/>
            <person name="Thompson A.W."/>
            <person name="Robinson-Rechavi M."/>
            <person name="Braasch I."/>
            <person name="Lecointre G."/>
            <person name="Bobe J."/>
            <person name="Postlethwait J.H."/>
            <person name="Berthelot C."/>
            <person name="Roest Crollius H."/>
            <person name="Guiguen Y."/>
        </authorList>
    </citation>
    <scope>NUCLEOTIDE SEQUENCE</scope>
    <source>
        <strain evidence="4">NC1722</strain>
    </source>
</reference>
<keyword evidence="1" id="KW-0597">Phosphoprotein</keyword>
<feature type="domain" description="Tantalus-like" evidence="3">
    <location>
        <begin position="1382"/>
        <end position="1439"/>
    </location>
</feature>
<feature type="region of interest" description="Disordered" evidence="2">
    <location>
        <begin position="957"/>
        <end position="978"/>
    </location>
</feature>
<feature type="compositionally biased region" description="Basic and acidic residues" evidence="2">
    <location>
        <begin position="548"/>
        <end position="561"/>
    </location>
</feature>
<feature type="region of interest" description="Disordered" evidence="2">
    <location>
        <begin position="284"/>
        <end position="303"/>
    </location>
</feature>
<feature type="compositionally biased region" description="Low complexity" evidence="2">
    <location>
        <begin position="739"/>
        <end position="749"/>
    </location>
</feature>
<feature type="region of interest" description="Disordered" evidence="2">
    <location>
        <begin position="90"/>
        <end position="110"/>
    </location>
</feature>
<evidence type="ECO:0000259" key="3">
    <source>
        <dbReference type="Pfam" id="PF15386"/>
    </source>
</evidence>
<feature type="compositionally biased region" description="Polar residues" evidence="2">
    <location>
        <begin position="788"/>
        <end position="805"/>
    </location>
</feature>
<feature type="compositionally biased region" description="Basic and acidic residues" evidence="2">
    <location>
        <begin position="514"/>
        <end position="527"/>
    </location>
</feature>
<feature type="compositionally biased region" description="Basic and acidic residues" evidence="2">
    <location>
        <begin position="94"/>
        <end position="104"/>
    </location>
</feature>
<organism evidence="4 5">
    <name type="scientific">Aldrovandia affinis</name>
    <dbReference type="NCBI Taxonomy" id="143900"/>
    <lineage>
        <taxon>Eukaryota</taxon>
        <taxon>Metazoa</taxon>
        <taxon>Chordata</taxon>
        <taxon>Craniata</taxon>
        <taxon>Vertebrata</taxon>
        <taxon>Euteleostomi</taxon>
        <taxon>Actinopterygii</taxon>
        <taxon>Neopterygii</taxon>
        <taxon>Teleostei</taxon>
        <taxon>Notacanthiformes</taxon>
        <taxon>Halosauridae</taxon>
        <taxon>Aldrovandia</taxon>
    </lineage>
</organism>
<feature type="region of interest" description="Disordered" evidence="2">
    <location>
        <begin position="1070"/>
        <end position="1116"/>
    </location>
</feature>
<feature type="compositionally biased region" description="Basic and acidic residues" evidence="2">
    <location>
        <begin position="813"/>
        <end position="822"/>
    </location>
</feature>
<dbReference type="InterPro" id="IPR028149">
    <property type="entry name" value="Tantalus-like"/>
</dbReference>
<comment type="caution">
    <text evidence="4">The sequence shown here is derived from an EMBL/GenBank/DDBJ whole genome shotgun (WGS) entry which is preliminary data.</text>
</comment>